<keyword evidence="1" id="KW-0489">Methyltransferase</keyword>
<dbReference type="AlphaFoldDB" id="A0A561VHD1"/>
<keyword evidence="2" id="KW-1185">Reference proteome</keyword>
<dbReference type="GO" id="GO:0032259">
    <property type="term" value="P:methylation"/>
    <property type="evidence" value="ECO:0007669"/>
    <property type="project" value="UniProtKB-KW"/>
</dbReference>
<comment type="caution">
    <text evidence="1">The sequence shown here is derived from an EMBL/GenBank/DDBJ whole genome shotgun (WGS) entry which is preliminary data.</text>
</comment>
<sequence>MAAMLLTHVCLRGPSSGRSAPVSRSVNPKLSSPLFTFTWYNLDVDATTLRRAIARTRLAPVAAFPKRLGRVARHDARVIRTSARWLFTSREHHNYTYELTKLSRQHLTWFVSVVCDTPVKQVRAYVEEIESDDTLRGHIERATAGAARRGLADKQVRYARRVGWYAIVRATRPSHVVETGVDKGLGSCVLAAALLRNAADGHPGRLTSLDINPEAGYLARTAPWSDVVDLVIGDSIASIAALDRPVDLFLHDSDHSRAHEKREFEAVEPKLAPGALLLTDNVTHTDVLAAHAERTGRRFLAYRETPRDHWYPGDGIGAAW</sequence>
<evidence type="ECO:0000313" key="1">
    <source>
        <dbReference type="EMBL" id="TWG10964.1"/>
    </source>
</evidence>
<keyword evidence="1" id="KW-0808">Transferase</keyword>
<dbReference type="SUPFAM" id="SSF53335">
    <property type="entry name" value="S-adenosyl-L-methionine-dependent methyltransferases"/>
    <property type="match status" value="1"/>
</dbReference>
<dbReference type="EMBL" id="VIXA01000005">
    <property type="protein sequence ID" value="TWG10964.1"/>
    <property type="molecule type" value="Genomic_DNA"/>
</dbReference>
<accession>A0A561VHD1</accession>
<proteinExistence type="predicted"/>
<dbReference type="Proteomes" id="UP000319927">
    <property type="component" value="Unassembled WGS sequence"/>
</dbReference>
<dbReference type="Pfam" id="PF13578">
    <property type="entry name" value="Methyltransf_24"/>
    <property type="match status" value="1"/>
</dbReference>
<organism evidence="1 2">
    <name type="scientific">Micromonospora palomenae</name>
    <dbReference type="NCBI Taxonomy" id="1461247"/>
    <lineage>
        <taxon>Bacteria</taxon>
        <taxon>Bacillati</taxon>
        <taxon>Actinomycetota</taxon>
        <taxon>Actinomycetes</taxon>
        <taxon>Micromonosporales</taxon>
        <taxon>Micromonosporaceae</taxon>
        <taxon>Micromonospora</taxon>
    </lineage>
</organism>
<dbReference type="GO" id="GO:0008168">
    <property type="term" value="F:methyltransferase activity"/>
    <property type="evidence" value="ECO:0007669"/>
    <property type="project" value="UniProtKB-KW"/>
</dbReference>
<gene>
    <name evidence="1" type="ORF">FHX75_1549</name>
</gene>
<protein>
    <submittedName>
        <fullName evidence="1">Methyltransferase family protein</fullName>
    </submittedName>
</protein>
<dbReference type="CDD" id="cd02440">
    <property type="entry name" value="AdoMet_MTases"/>
    <property type="match status" value="1"/>
</dbReference>
<dbReference type="InterPro" id="IPR029063">
    <property type="entry name" value="SAM-dependent_MTases_sf"/>
</dbReference>
<name>A0A561VHD1_9ACTN</name>
<evidence type="ECO:0000313" key="2">
    <source>
        <dbReference type="Proteomes" id="UP000319927"/>
    </source>
</evidence>
<reference evidence="1 2" key="1">
    <citation type="submission" date="2019-06" db="EMBL/GenBank/DDBJ databases">
        <title>Sequencing the genomes of 1000 actinobacteria strains.</title>
        <authorList>
            <person name="Klenk H.-P."/>
        </authorList>
    </citation>
    <scope>NUCLEOTIDE SEQUENCE [LARGE SCALE GENOMIC DNA]</scope>
    <source>
        <strain evidence="1 2">DSM 102131</strain>
    </source>
</reference>
<dbReference type="Gene3D" id="3.40.50.150">
    <property type="entry name" value="Vaccinia Virus protein VP39"/>
    <property type="match status" value="1"/>
</dbReference>